<proteinExistence type="predicted"/>
<evidence type="ECO:0000259" key="3">
    <source>
        <dbReference type="Pfam" id="PF02517"/>
    </source>
</evidence>
<sequence>MTQQGEASEHSADSPHEPRSPHEPQPPQQSPSPQQPPSSRPENDAEPPRTHRWGFGAFLFVEAVFVLSAVFISVLIDGRRHPIALTLVGTIVPAVLAAGVAMLITTLRGNGPVKDLRIGFTREDFRVGMKFGVIGLICTTVAAVIWTRVVGEENATSALGSLVTDERLPVFAVVVMFLYVWLIGPVCEEIIYRGLLWGALERLRWGRWTVLLLSTAVFAVSHLEPWRTSLLLVIGLPIGLARMYTGRLGSSVIAHQANNFLPALTYLLTALGVMAT</sequence>
<organism evidence="4 5">
    <name type="scientific">Labedaea rhizosphaerae</name>
    <dbReference type="NCBI Taxonomy" id="598644"/>
    <lineage>
        <taxon>Bacteria</taxon>
        <taxon>Bacillati</taxon>
        <taxon>Actinomycetota</taxon>
        <taxon>Actinomycetes</taxon>
        <taxon>Pseudonocardiales</taxon>
        <taxon>Pseudonocardiaceae</taxon>
        <taxon>Labedaea</taxon>
    </lineage>
</organism>
<keyword evidence="2" id="KW-0472">Membrane</keyword>
<feature type="compositionally biased region" description="Pro residues" evidence="1">
    <location>
        <begin position="23"/>
        <end position="39"/>
    </location>
</feature>
<keyword evidence="2" id="KW-0812">Transmembrane</keyword>
<dbReference type="AlphaFoldDB" id="A0A4R6SEB6"/>
<gene>
    <name evidence="4" type="ORF">EV186_103350</name>
</gene>
<dbReference type="OrthoDB" id="8453431at2"/>
<protein>
    <recommendedName>
        <fullName evidence="3">CAAX prenyl protease 2/Lysostaphin resistance protein A-like domain-containing protein</fullName>
    </recommendedName>
</protein>
<feature type="transmembrane region" description="Helical" evidence="2">
    <location>
        <begin position="82"/>
        <end position="107"/>
    </location>
</feature>
<dbReference type="RefSeq" id="WP_133850599.1">
    <property type="nucleotide sequence ID" value="NZ_SNXZ01000003.1"/>
</dbReference>
<evidence type="ECO:0000313" key="5">
    <source>
        <dbReference type="Proteomes" id="UP000295444"/>
    </source>
</evidence>
<dbReference type="InterPro" id="IPR003675">
    <property type="entry name" value="Rce1/LyrA-like_dom"/>
</dbReference>
<dbReference type="GO" id="GO:0080120">
    <property type="term" value="P:CAAX-box protein maturation"/>
    <property type="evidence" value="ECO:0007669"/>
    <property type="project" value="UniProtKB-ARBA"/>
</dbReference>
<evidence type="ECO:0000313" key="4">
    <source>
        <dbReference type="EMBL" id="TDP97386.1"/>
    </source>
</evidence>
<feature type="transmembrane region" description="Helical" evidence="2">
    <location>
        <begin position="167"/>
        <end position="184"/>
    </location>
</feature>
<dbReference type="PANTHER" id="PTHR43592:SF15">
    <property type="entry name" value="CAAX AMINO TERMINAL PROTEASE FAMILY PROTEIN"/>
    <property type="match status" value="1"/>
</dbReference>
<evidence type="ECO:0000256" key="2">
    <source>
        <dbReference type="SAM" id="Phobius"/>
    </source>
</evidence>
<comment type="caution">
    <text evidence="4">The sequence shown here is derived from an EMBL/GenBank/DDBJ whole genome shotgun (WGS) entry which is preliminary data.</text>
</comment>
<feature type="transmembrane region" description="Helical" evidence="2">
    <location>
        <begin position="53"/>
        <end position="76"/>
    </location>
</feature>
<feature type="transmembrane region" description="Helical" evidence="2">
    <location>
        <begin position="257"/>
        <end position="275"/>
    </location>
</feature>
<dbReference type="GO" id="GO:0004175">
    <property type="term" value="F:endopeptidase activity"/>
    <property type="evidence" value="ECO:0007669"/>
    <property type="project" value="UniProtKB-ARBA"/>
</dbReference>
<accession>A0A4R6SEB6</accession>
<feature type="domain" description="CAAX prenyl protease 2/Lysostaphin resistance protein A-like" evidence="3">
    <location>
        <begin position="173"/>
        <end position="261"/>
    </location>
</feature>
<feature type="compositionally biased region" description="Basic and acidic residues" evidence="1">
    <location>
        <begin position="7"/>
        <end position="22"/>
    </location>
</feature>
<keyword evidence="2" id="KW-1133">Transmembrane helix</keyword>
<feature type="transmembrane region" description="Helical" evidence="2">
    <location>
        <begin position="205"/>
        <end position="223"/>
    </location>
</feature>
<dbReference type="PANTHER" id="PTHR43592">
    <property type="entry name" value="CAAX AMINO TERMINAL PROTEASE"/>
    <property type="match status" value="1"/>
</dbReference>
<dbReference type="EMBL" id="SNXZ01000003">
    <property type="protein sequence ID" value="TDP97386.1"/>
    <property type="molecule type" value="Genomic_DNA"/>
</dbReference>
<evidence type="ECO:0000256" key="1">
    <source>
        <dbReference type="SAM" id="MobiDB-lite"/>
    </source>
</evidence>
<reference evidence="4 5" key="1">
    <citation type="submission" date="2019-03" db="EMBL/GenBank/DDBJ databases">
        <title>Genomic Encyclopedia of Type Strains, Phase IV (KMG-IV): sequencing the most valuable type-strain genomes for metagenomic binning, comparative biology and taxonomic classification.</title>
        <authorList>
            <person name="Goeker M."/>
        </authorList>
    </citation>
    <scope>NUCLEOTIDE SEQUENCE [LARGE SCALE GENOMIC DNA]</scope>
    <source>
        <strain evidence="4 5">DSM 45361</strain>
    </source>
</reference>
<feature type="transmembrane region" description="Helical" evidence="2">
    <location>
        <begin position="127"/>
        <end position="147"/>
    </location>
</feature>
<name>A0A4R6SEB6_LABRH</name>
<dbReference type="Pfam" id="PF02517">
    <property type="entry name" value="Rce1-like"/>
    <property type="match status" value="1"/>
</dbReference>
<feature type="region of interest" description="Disordered" evidence="1">
    <location>
        <begin position="1"/>
        <end position="48"/>
    </location>
</feature>
<dbReference type="Proteomes" id="UP000295444">
    <property type="component" value="Unassembled WGS sequence"/>
</dbReference>
<keyword evidence="5" id="KW-1185">Reference proteome</keyword>